<evidence type="ECO:0000313" key="3">
    <source>
        <dbReference type="EMBL" id="WVN21723.1"/>
    </source>
</evidence>
<keyword evidence="5" id="KW-1185">Reference proteome</keyword>
<keyword evidence="1" id="KW-1133">Transmembrane helix</keyword>
<reference evidence="2" key="1">
    <citation type="submission" date="2022-11" db="EMBL/GenBank/DDBJ databases">
        <title>Draft genome of Mycoplasma arginini isolated from fly.</title>
        <authorList>
            <person name="Severgnini M."/>
            <person name="Gioia G."/>
            <person name="Cremonesi P."/>
            <person name="Moroni P."/>
            <person name="Addis M.F."/>
            <person name="Castiglioni B."/>
        </authorList>
    </citation>
    <scope>NUCLEOTIDE SEQUENCE</scope>
    <source>
        <strain evidence="2">QMP CG1-1632</strain>
    </source>
</reference>
<accession>A0AA43QXT6</accession>
<protein>
    <recommendedName>
        <fullName evidence="6">Bacteriocin</fullName>
    </recommendedName>
</protein>
<dbReference type="EMBL" id="JAPFAR010000165">
    <property type="protein sequence ID" value="MDI3349954.1"/>
    <property type="molecule type" value="Genomic_DNA"/>
</dbReference>
<dbReference type="Proteomes" id="UP001162175">
    <property type="component" value="Unassembled WGS sequence"/>
</dbReference>
<keyword evidence="1" id="KW-0812">Transmembrane</keyword>
<evidence type="ECO:0000313" key="2">
    <source>
        <dbReference type="EMBL" id="MDI3349954.1"/>
    </source>
</evidence>
<gene>
    <name evidence="2" type="ORF">DCBHLPFO_00461</name>
    <name evidence="3" type="ORF">V2E25_01910</name>
</gene>
<dbReference type="EMBL" id="CP143577">
    <property type="protein sequence ID" value="WVN21723.1"/>
    <property type="molecule type" value="Genomic_DNA"/>
</dbReference>
<dbReference type="Proteomes" id="UP001432074">
    <property type="component" value="Chromosome"/>
</dbReference>
<evidence type="ECO:0000256" key="1">
    <source>
        <dbReference type="SAM" id="Phobius"/>
    </source>
</evidence>
<name>A0AA43QXT6_MYCAR</name>
<dbReference type="RefSeq" id="WP_060823298.1">
    <property type="nucleotide sequence ID" value="NZ_AP014657.1"/>
</dbReference>
<evidence type="ECO:0000313" key="5">
    <source>
        <dbReference type="Proteomes" id="UP001432074"/>
    </source>
</evidence>
<keyword evidence="1" id="KW-0472">Membrane</keyword>
<dbReference type="AlphaFoldDB" id="A0AA43QXT6"/>
<sequence>MEKLSKKECDEISGGFAISALITSIVAAIPIVTSAISSTVGLIRSVNSAKGEIKTKDFSAKWEDSDNKIGFNVGFHYCL</sequence>
<dbReference type="GeneID" id="80703322"/>
<feature type="transmembrane region" description="Helical" evidence="1">
    <location>
        <begin position="12"/>
        <end position="32"/>
    </location>
</feature>
<proteinExistence type="predicted"/>
<evidence type="ECO:0000313" key="4">
    <source>
        <dbReference type="Proteomes" id="UP001162175"/>
    </source>
</evidence>
<organism evidence="2 4">
    <name type="scientific">Mycoplasmopsis arginini</name>
    <name type="common">Mycoplasma arginini</name>
    <dbReference type="NCBI Taxonomy" id="2094"/>
    <lineage>
        <taxon>Bacteria</taxon>
        <taxon>Bacillati</taxon>
        <taxon>Mycoplasmatota</taxon>
        <taxon>Mycoplasmoidales</taxon>
        <taxon>Metamycoplasmataceae</taxon>
        <taxon>Mycoplasmopsis</taxon>
    </lineage>
</organism>
<reference evidence="3" key="2">
    <citation type="submission" date="2024-01" db="EMBL/GenBank/DDBJ databases">
        <title>Complete genome sequence of Mycoplasma arginini type strain G 230.</title>
        <authorList>
            <person name="Spergser J."/>
        </authorList>
    </citation>
    <scope>NUCLEOTIDE SEQUENCE</scope>
    <source>
        <strain evidence="3">NCTC 10129</strain>
    </source>
</reference>
<evidence type="ECO:0008006" key="6">
    <source>
        <dbReference type="Google" id="ProtNLM"/>
    </source>
</evidence>